<evidence type="ECO:0000313" key="10">
    <source>
        <dbReference type="Proteomes" id="UP000198287"/>
    </source>
</evidence>
<dbReference type="InterPro" id="IPR001895">
    <property type="entry name" value="RASGEF_cat_dom"/>
</dbReference>
<dbReference type="Pfam" id="PF00621">
    <property type="entry name" value="RhoGEF"/>
    <property type="match status" value="1"/>
</dbReference>
<feature type="compositionally biased region" description="Polar residues" evidence="4">
    <location>
        <begin position="1286"/>
        <end position="1299"/>
    </location>
</feature>
<feature type="compositionally biased region" description="Low complexity" evidence="4">
    <location>
        <begin position="114"/>
        <end position="125"/>
    </location>
</feature>
<feature type="compositionally biased region" description="Pro residues" evidence="4">
    <location>
        <begin position="1322"/>
        <end position="1332"/>
    </location>
</feature>
<dbReference type="SUPFAM" id="SSF50729">
    <property type="entry name" value="PH domain-like"/>
    <property type="match status" value="1"/>
</dbReference>
<dbReference type="Gene3D" id="1.10.20.10">
    <property type="entry name" value="Histone, subunit A"/>
    <property type="match status" value="1"/>
</dbReference>
<feature type="domain" description="Ras-GEF" evidence="6">
    <location>
        <begin position="805"/>
        <end position="1045"/>
    </location>
</feature>
<feature type="domain" description="N-terminal Ras-GEF" evidence="8">
    <location>
        <begin position="644"/>
        <end position="784"/>
    </location>
</feature>
<evidence type="ECO:0000256" key="3">
    <source>
        <dbReference type="SAM" id="Coils"/>
    </source>
</evidence>
<dbReference type="PROSITE" id="PS50212">
    <property type="entry name" value="RASGEF_NTER"/>
    <property type="match status" value="1"/>
</dbReference>
<dbReference type="PANTHER" id="PTHR23113">
    <property type="entry name" value="GUANINE NUCLEOTIDE EXCHANGE FACTOR"/>
    <property type="match status" value="1"/>
</dbReference>
<dbReference type="Gene3D" id="1.10.840.10">
    <property type="entry name" value="Ras guanine-nucleotide exchange factors catalytic domain"/>
    <property type="match status" value="1"/>
</dbReference>
<dbReference type="GO" id="GO:0000786">
    <property type="term" value="C:nucleosome"/>
    <property type="evidence" value="ECO:0007669"/>
    <property type="project" value="InterPro"/>
</dbReference>
<dbReference type="PROSITE" id="PS00720">
    <property type="entry name" value="RASGEF"/>
    <property type="match status" value="1"/>
</dbReference>
<dbReference type="PROSITE" id="PS50009">
    <property type="entry name" value="RASGEF_CAT"/>
    <property type="match status" value="1"/>
</dbReference>
<dbReference type="InterPro" id="IPR000219">
    <property type="entry name" value="DH_dom"/>
</dbReference>
<evidence type="ECO:0000313" key="9">
    <source>
        <dbReference type="EMBL" id="OXA42794.1"/>
    </source>
</evidence>
<dbReference type="Pfam" id="PF00618">
    <property type="entry name" value="RasGEF_N"/>
    <property type="match status" value="1"/>
</dbReference>
<comment type="caution">
    <text evidence="9">The sequence shown here is derived from an EMBL/GenBank/DDBJ whole genome shotgun (WGS) entry which is preliminary data.</text>
</comment>
<feature type="compositionally biased region" description="Pro residues" evidence="4">
    <location>
        <begin position="1216"/>
        <end position="1235"/>
    </location>
</feature>
<dbReference type="STRING" id="158441.A0A226DD82"/>
<dbReference type="InterPro" id="IPR035899">
    <property type="entry name" value="DBL_dom_sf"/>
</dbReference>
<sequence length="1342" mass="151058">MFPAASTADLLSHSSLDLHNLSFSSTAGDSRWRGLFIPGLRRVLAQTSTAMKAKDDALEYVERLLLQLLGMICSRPYPHKLNDVQDRVKKIFPHPVDEWAMEEAQKTVDRSKQNHGGNKKATNTGGNSGHSGKNSLTSSSSTLDVGAWPGCGIVFPMDKIHPLLKEATMASKLDHSISLYIAAVLEYIAADVLHLVGNYVKHSRRGEFSMQDIKAAVCCDKVLCDLFKLGDSLSGGATEEETIPTSSLTYNEVVEDLLQSERQYLRDLQMLIKVFREQLADKLEKENENLELVFQSIEDITELSLTLVSQVEDTIEMTEPHQVPPVGNCFLELAENLDFDVYDRYAETYDEDCRRMLEELLSRPDVEKRVSTAGRGYVDAVKFYFPKLLLEPFHHCTQYFDLIKLLYGLSPSEKDKTDLLQTDSILTPLQSSMANLNIPKKPGLPGDMTIRTSGKGNKQFAHQKVAELKKLVEGFVDSMGLGYFNEFFCEGELLKISSGRRASERYAFLFDGCIFLCKPNPRSRATMVTGGGGGHFDLRLKEAFYLSRVEVHDKEDGDEWKNLFEVAPRDQQPILLSCRTHDEKRNWMAILVMLTTKSMLDRLLDRILSDEEKKHPLKLPPSDKYRFAVPDSEKNIVFDKDNGNHFIIKGATLLKLVERLTHHQYSDPSFVNTFLTTYRSFCSPHEFLELLIERFNIPDPQVPPQDAESIHAREMLKRFRKEYSRHIQLRVLNVIKQWVMHHFYDFERDPTLQSALEAFLETADEGRGKNCIFESVRRCLRKASPPPIEYHIRCPVSEWNILTFHPIELARQLSLLEFDYYRVVKPSELVGSVWTKKNKEQQSPNLLKMIKHTTSVTRWFEKTIVDTENIDERVAVVSRILEVMIVMMQELNNFNGVLAVVSAMGSASVHRLSFTFQSVSARLLKALEDAQELQNDHYKKYQERLRSINPPCVPFFGMYLTNILHIEEGNLDFLPNSPELINFGKRRKVAEITSEIRQFQYSHYCHSVEPKIREYIERLQPFPPDFSEYEIANYLYEKSLEIEPRGAKGPPKFPRKWPDLPLKSPGIKRNGRIGMHHPGPLHLPFSSLSQNSLVSLASSRTLNFTPDSSDPLLESAQPQAQRTPKTPSSVPSTSSPQDNYGDFSIFAPVLIGSVPHPQMSSSYPAPPPVPPRPARNRQESTGDTASISPARVSQILTPITTPHVPSTATNADSLEMPPPLPPRKVSPRTPNPPIPRRNSAATNSELSPLHVNHPLPLPPPHSPNRRLIANGPQSQSPSTGAGGLTSCASEHNTTNNSRFHFSPAGNNGSGGGPCSPGSRPAPLLPTSPPKLPPKASKPIHNP</sequence>
<feature type="compositionally biased region" description="Polar residues" evidence="4">
    <location>
        <begin position="1194"/>
        <end position="1212"/>
    </location>
</feature>
<evidence type="ECO:0000259" key="6">
    <source>
        <dbReference type="PROSITE" id="PS50009"/>
    </source>
</evidence>
<accession>A0A226DD82</accession>
<keyword evidence="10" id="KW-1185">Reference proteome</keyword>
<feature type="compositionally biased region" description="Low complexity" evidence="4">
    <location>
        <begin position="1333"/>
        <end position="1342"/>
    </location>
</feature>
<dbReference type="CDD" id="cd22914">
    <property type="entry name" value="HFD_SOS1_rpt1"/>
    <property type="match status" value="1"/>
</dbReference>
<evidence type="ECO:0000259" key="7">
    <source>
        <dbReference type="PROSITE" id="PS50010"/>
    </source>
</evidence>
<feature type="region of interest" description="Disordered" evidence="4">
    <location>
        <begin position="1046"/>
        <end position="1078"/>
    </location>
</feature>
<dbReference type="PRINTS" id="PR00620">
    <property type="entry name" value="HISTONEH2A"/>
</dbReference>
<dbReference type="Gene3D" id="2.30.29.30">
    <property type="entry name" value="Pleckstrin-homology domain (PH domain)/Phosphotyrosine-binding domain (PTB)"/>
    <property type="match status" value="1"/>
</dbReference>
<keyword evidence="3" id="KW-0175">Coiled coil</keyword>
<dbReference type="SMART" id="SM00147">
    <property type="entry name" value="RasGEF"/>
    <property type="match status" value="1"/>
</dbReference>
<dbReference type="InterPro" id="IPR000651">
    <property type="entry name" value="Ras-like_Gua-exchang_fac_N"/>
</dbReference>
<dbReference type="GO" id="GO:0030527">
    <property type="term" value="F:structural constituent of chromatin"/>
    <property type="evidence" value="ECO:0007669"/>
    <property type="project" value="InterPro"/>
</dbReference>
<dbReference type="InterPro" id="IPR036964">
    <property type="entry name" value="RASGEF_cat_dom_sf"/>
</dbReference>
<dbReference type="PROSITE" id="PS50010">
    <property type="entry name" value="DH_2"/>
    <property type="match status" value="1"/>
</dbReference>
<dbReference type="GO" id="GO:0007265">
    <property type="term" value="P:Ras protein signal transduction"/>
    <property type="evidence" value="ECO:0007669"/>
    <property type="project" value="TreeGrafter"/>
</dbReference>
<feature type="region of interest" description="Disordered" evidence="4">
    <location>
        <begin position="104"/>
        <end position="138"/>
    </location>
</feature>
<dbReference type="PANTHER" id="PTHR23113:SF363">
    <property type="entry name" value="PROTEIN SON OF SEVENLESS"/>
    <property type="match status" value="1"/>
</dbReference>
<organism evidence="9 10">
    <name type="scientific">Folsomia candida</name>
    <name type="common">Springtail</name>
    <dbReference type="NCBI Taxonomy" id="158441"/>
    <lineage>
        <taxon>Eukaryota</taxon>
        <taxon>Metazoa</taxon>
        <taxon>Ecdysozoa</taxon>
        <taxon>Arthropoda</taxon>
        <taxon>Hexapoda</taxon>
        <taxon>Collembola</taxon>
        <taxon>Entomobryomorpha</taxon>
        <taxon>Isotomoidea</taxon>
        <taxon>Isotomidae</taxon>
        <taxon>Proisotominae</taxon>
        <taxon>Folsomia</taxon>
    </lineage>
</organism>
<dbReference type="SMART" id="SM00229">
    <property type="entry name" value="RasGEFN"/>
    <property type="match status" value="1"/>
</dbReference>
<name>A0A226DD82_FOLCA</name>
<dbReference type="InterPro" id="IPR019804">
    <property type="entry name" value="Ras_G-nucl-exch_fac_CS"/>
</dbReference>
<dbReference type="Pfam" id="PF00617">
    <property type="entry name" value="RasGEF"/>
    <property type="match status" value="1"/>
</dbReference>
<dbReference type="SMART" id="SM00325">
    <property type="entry name" value="RhoGEF"/>
    <property type="match status" value="1"/>
</dbReference>
<evidence type="ECO:0000259" key="8">
    <source>
        <dbReference type="PROSITE" id="PS50212"/>
    </source>
</evidence>
<dbReference type="CDD" id="cd06224">
    <property type="entry name" value="REM"/>
    <property type="match status" value="1"/>
</dbReference>
<dbReference type="EMBL" id="LNIX01000025">
    <property type="protein sequence ID" value="OXA42794.1"/>
    <property type="molecule type" value="Genomic_DNA"/>
</dbReference>
<feature type="region of interest" description="Disordered" evidence="4">
    <location>
        <begin position="1157"/>
        <end position="1342"/>
    </location>
</feature>
<dbReference type="OMA" id="KNTHRED"/>
<gene>
    <name evidence="9" type="ORF">Fcan01_22597</name>
</gene>
<protein>
    <submittedName>
        <fullName evidence="9">Protein son of sevenless</fullName>
    </submittedName>
</protein>
<feature type="domain" description="PH" evidence="5">
    <location>
        <begin position="486"/>
        <end position="596"/>
    </location>
</feature>
<evidence type="ECO:0000256" key="4">
    <source>
        <dbReference type="SAM" id="MobiDB-lite"/>
    </source>
</evidence>
<keyword evidence="1 2" id="KW-0344">Guanine-nucleotide releasing factor</keyword>
<feature type="compositionally biased region" description="Pro residues" evidence="4">
    <location>
        <begin position="1164"/>
        <end position="1173"/>
    </location>
</feature>
<dbReference type="OrthoDB" id="546434at2759"/>
<feature type="domain" description="DH" evidence="7">
    <location>
        <begin position="249"/>
        <end position="436"/>
    </location>
</feature>
<dbReference type="SUPFAM" id="SSF47113">
    <property type="entry name" value="Histone-fold"/>
    <property type="match status" value="2"/>
</dbReference>
<dbReference type="CDD" id="cd00155">
    <property type="entry name" value="RasGEF"/>
    <property type="match status" value="1"/>
</dbReference>
<dbReference type="InterPro" id="IPR023578">
    <property type="entry name" value="Ras_GEF_dom_sf"/>
</dbReference>
<evidence type="ECO:0000256" key="1">
    <source>
        <dbReference type="ARBA" id="ARBA00022658"/>
    </source>
</evidence>
<feature type="coiled-coil region" evidence="3">
    <location>
        <begin position="265"/>
        <end position="300"/>
    </location>
</feature>
<dbReference type="SUPFAM" id="SSF48366">
    <property type="entry name" value="Ras GEF"/>
    <property type="match status" value="1"/>
</dbReference>
<dbReference type="SMART" id="SM00414">
    <property type="entry name" value="H2A"/>
    <property type="match status" value="1"/>
</dbReference>
<dbReference type="Gene3D" id="1.20.900.10">
    <property type="entry name" value="Dbl homology (DH) domain"/>
    <property type="match status" value="1"/>
</dbReference>
<dbReference type="InterPro" id="IPR002119">
    <property type="entry name" value="Histone_H2A"/>
</dbReference>
<dbReference type="GO" id="GO:0046982">
    <property type="term" value="F:protein heterodimerization activity"/>
    <property type="evidence" value="ECO:0007669"/>
    <property type="project" value="InterPro"/>
</dbReference>
<dbReference type="Gene3D" id="1.20.870.10">
    <property type="entry name" value="Son of sevenless (SoS) protein Chain: S domain 1"/>
    <property type="match status" value="1"/>
</dbReference>
<dbReference type="GO" id="GO:0005085">
    <property type="term" value="F:guanyl-nucleotide exchange factor activity"/>
    <property type="evidence" value="ECO:0007669"/>
    <property type="project" value="UniProtKB-KW"/>
</dbReference>
<dbReference type="Pfam" id="PF22697">
    <property type="entry name" value="SOS1_NGEF_PH"/>
    <property type="match status" value="1"/>
</dbReference>
<reference evidence="9 10" key="1">
    <citation type="submission" date="2015-12" db="EMBL/GenBank/DDBJ databases">
        <title>The genome of Folsomia candida.</title>
        <authorList>
            <person name="Faddeeva A."/>
            <person name="Derks M.F."/>
            <person name="Anvar Y."/>
            <person name="Smit S."/>
            <person name="Van Straalen N."/>
            <person name="Roelofs D."/>
        </authorList>
    </citation>
    <scope>NUCLEOTIDE SEQUENCE [LARGE SCALE GENOMIC DNA]</scope>
    <source>
        <strain evidence="9 10">VU population</strain>
        <tissue evidence="9">Whole body</tissue>
    </source>
</reference>
<dbReference type="PROSITE" id="PS50003">
    <property type="entry name" value="PH_DOMAIN"/>
    <property type="match status" value="1"/>
</dbReference>
<dbReference type="GO" id="GO:0003677">
    <property type="term" value="F:DNA binding"/>
    <property type="evidence" value="ECO:0007669"/>
    <property type="project" value="InterPro"/>
</dbReference>
<dbReference type="SMART" id="SM00233">
    <property type="entry name" value="PH"/>
    <property type="match status" value="1"/>
</dbReference>
<feature type="region of interest" description="Disordered" evidence="4">
    <location>
        <begin position="1105"/>
        <end position="1141"/>
    </location>
</feature>
<dbReference type="InterPro" id="IPR001849">
    <property type="entry name" value="PH_domain"/>
</dbReference>
<dbReference type="Gene3D" id="6.10.250.3060">
    <property type="match status" value="1"/>
</dbReference>
<dbReference type="Proteomes" id="UP000198287">
    <property type="component" value="Unassembled WGS sequence"/>
</dbReference>
<dbReference type="InterPro" id="IPR009072">
    <property type="entry name" value="Histone-fold"/>
</dbReference>
<evidence type="ECO:0000256" key="2">
    <source>
        <dbReference type="PROSITE-ProRule" id="PRU00168"/>
    </source>
</evidence>
<feature type="compositionally biased region" description="Low complexity" evidence="4">
    <location>
        <begin position="1123"/>
        <end position="1136"/>
    </location>
</feature>
<dbReference type="CDD" id="cd22915">
    <property type="entry name" value="HFD_SOS1_rpt2"/>
    <property type="match status" value="1"/>
</dbReference>
<dbReference type="InterPro" id="IPR055251">
    <property type="entry name" value="SOS1_NGEF_PH"/>
</dbReference>
<dbReference type="InterPro" id="IPR011993">
    <property type="entry name" value="PH-like_dom_sf"/>
</dbReference>
<evidence type="ECO:0000259" key="5">
    <source>
        <dbReference type="PROSITE" id="PS50003"/>
    </source>
</evidence>
<feature type="coiled-coil region" evidence="3">
    <location>
        <begin position="916"/>
        <end position="944"/>
    </location>
</feature>
<dbReference type="SUPFAM" id="SSF48065">
    <property type="entry name" value="DBL homology domain (DH-domain)"/>
    <property type="match status" value="1"/>
</dbReference>
<dbReference type="GO" id="GO:0005886">
    <property type="term" value="C:plasma membrane"/>
    <property type="evidence" value="ECO:0007669"/>
    <property type="project" value="TreeGrafter"/>
</dbReference>
<dbReference type="InterPro" id="IPR008937">
    <property type="entry name" value="Ras-like_GEF"/>
</dbReference>
<proteinExistence type="predicted"/>